<evidence type="ECO:0000259" key="1">
    <source>
        <dbReference type="PROSITE" id="PS50213"/>
    </source>
</evidence>
<dbReference type="PANTHER" id="PTHR10900">
    <property type="entry name" value="PERIOSTIN-RELATED"/>
    <property type="match status" value="1"/>
</dbReference>
<keyword evidence="3" id="KW-1185">Reference proteome</keyword>
<dbReference type="SUPFAM" id="SSF82153">
    <property type="entry name" value="FAS1 domain"/>
    <property type="match status" value="1"/>
</dbReference>
<dbReference type="InterPro" id="IPR000782">
    <property type="entry name" value="FAS1_domain"/>
</dbReference>
<feature type="domain" description="FAS1" evidence="1">
    <location>
        <begin position="1"/>
        <end position="131"/>
    </location>
</feature>
<organism evidence="2 3">
    <name type="scientific">Methanoculleus frigidifontis</name>
    <dbReference type="NCBI Taxonomy" id="2584085"/>
    <lineage>
        <taxon>Archaea</taxon>
        <taxon>Methanobacteriati</taxon>
        <taxon>Methanobacteriota</taxon>
        <taxon>Stenosarchaea group</taxon>
        <taxon>Methanomicrobia</taxon>
        <taxon>Methanomicrobiales</taxon>
        <taxon>Methanomicrobiaceae</taxon>
        <taxon>Methanoculleus</taxon>
    </lineage>
</organism>
<name>A0ABT8MDG4_9EURY</name>
<comment type="caution">
    <text evidence="2">The sequence shown here is derived from an EMBL/GenBank/DDBJ whole genome shotgun (WGS) entry which is preliminary data.</text>
</comment>
<dbReference type="Gene3D" id="2.30.180.10">
    <property type="entry name" value="FAS1 domain"/>
    <property type="match status" value="1"/>
</dbReference>
<gene>
    <name evidence="2" type="ORF">FGU65_14025</name>
</gene>
<dbReference type="Proteomes" id="UP001168338">
    <property type="component" value="Unassembled WGS sequence"/>
</dbReference>
<dbReference type="PANTHER" id="PTHR10900:SF77">
    <property type="entry name" value="FI19380P1"/>
    <property type="match status" value="1"/>
</dbReference>
<sequence>MKNIIETAKDDGRFNTLLKAIDAAGLTDTLSSQGPFTVFAPTNSAFNKLSRDQLQSALKDKDLLQSILKYHVVSGKMMAQDIMQQNSVQTLEGEDLSIDASQGTVRVNDARVTQADIECTNGVCHIIDTVLVPKKAEIPIPR</sequence>
<accession>A0ABT8MDG4</accession>
<protein>
    <submittedName>
        <fullName evidence="2">Fasciclin domain-containing protein</fullName>
    </submittedName>
</protein>
<proteinExistence type="predicted"/>
<evidence type="ECO:0000313" key="3">
    <source>
        <dbReference type="Proteomes" id="UP001168338"/>
    </source>
</evidence>
<dbReference type="Pfam" id="PF02469">
    <property type="entry name" value="Fasciclin"/>
    <property type="match status" value="1"/>
</dbReference>
<dbReference type="EMBL" id="VCYH01000012">
    <property type="protein sequence ID" value="MDN7025989.1"/>
    <property type="molecule type" value="Genomic_DNA"/>
</dbReference>
<dbReference type="PROSITE" id="PS50213">
    <property type="entry name" value="FAS1"/>
    <property type="match status" value="1"/>
</dbReference>
<dbReference type="RefSeq" id="WP_301665188.1">
    <property type="nucleotide sequence ID" value="NZ_VCYH01000012.1"/>
</dbReference>
<dbReference type="InterPro" id="IPR050904">
    <property type="entry name" value="Adhesion/Biosynth-related"/>
</dbReference>
<dbReference type="SMART" id="SM00554">
    <property type="entry name" value="FAS1"/>
    <property type="match status" value="1"/>
</dbReference>
<evidence type="ECO:0000313" key="2">
    <source>
        <dbReference type="EMBL" id="MDN7025989.1"/>
    </source>
</evidence>
<reference evidence="2" key="1">
    <citation type="submission" date="2019-05" db="EMBL/GenBank/DDBJ databases">
        <title>Methanoculleus sp. FWC-SCC1, a methanogenic archaeon isolated from deep marine cold seep.</title>
        <authorList>
            <person name="Chen Y.-W."/>
            <person name="Chen S.-C."/>
            <person name="Teng N.-H."/>
            <person name="Lai M.-C."/>
        </authorList>
    </citation>
    <scope>NUCLEOTIDE SEQUENCE</scope>
    <source>
        <strain evidence="2">FWC-SCC1</strain>
    </source>
</reference>
<dbReference type="InterPro" id="IPR036378">
    <property type="entry name" value="FAS1_dom_sf"/>
</dbReference>